<name>A0A016WJ93_9BILA</name>
<sequence>MNEFSTDWSPKLVPSYDHFSQNHVAQTMEKSNDYGYLSSYVSLFQETFLLNSPPCCLYYHFSGFFSTQTLKTRSNQVQVDLFPLLLNQNIERDVPAVGTTRTHTCLTSASILAVASAAVLEVANNRDAGEKAENQSEKCFGPPPERHKAKECRAQTRNVSANLYAARSDTGGPCSFVQDRCVHPGTCCEIKLTAGQAENRK</sequence>
<accession>A0A016WJ93</accession>
<keyword evidence="3" id="KW-1185">Reference proteome</keyword>
<dbReference type="AlphaFoldDB" id="A0A016WJ93"/>
<feature type="region of interest" description="Disordered" evidence="1">
    <location>
        <begin position="128"/>
        <end position="147"/>
    </location>
</feature>
<evidence type="ECO:0000313" key="3">
    <source>
        <dbReference type="Proteomes" id="UP000024635"/>
    </source>
</evidence>
<dbReference type="Proteomes" id="UP000024635">
    <property type="component" value="Unassembled WGS sequence"/>
</dbReference>
<organism evidence="2 3">
    <name type="scientific">Ancylostoma ceylanicum</name>
    <dbReference type="NCBI Taxonomy" id="53326"/>
    <lineage>
        <taxon>Eukaryota</taxon>
        <taxon>Metazoa</taxon>
        <taxon>Ecdysozoa</taxon>
        <taxon>Nematoda</taxon>
        <taxon>Chromadorea</taxon>
        <taxon>Rhabditida</taxon>
        <taxon>Rhabditina</taxon>
        <taxon>Rhabditomorpha</taxon>
        <taxon>Strongyloidea</taxon>
        <taxon>Ancylostomatidae</taxon>
        <taxon>Ancylostomatinae</taxon>
        <taxon>Ancylostoma</taxon>
    </lineage>
</organism>
<dbReference type="EMBL" id="JARK01000243">
    <property type="protein sequence ID" value="EYC39720.1"/>
    <property type="molecule type" value="Genomic_DNA"/>
</dbReference>
<evidence type="ECO:0000256" key="1">
    <source>
        <dbReference type="SAM" id="MobiDB-lite"/>
    </source>
</evidence>
<comment type="caution">
    <text evidence="2">The sequence shown here is derived from an EMBL/GenBank/DDBJ whole genome shotgun (WGS) entry which is preliminary data.</text>
</comment>
<evidence type="ECO:0000313" key="2">
    <source>
        <dbReference type="EMBL" id="EYC39720.1"/>
    </source>
</evidence>
<reference evidence="3" key="1">
    <citation type="journal article" date="2015" name="Nat. Genet.">
        <title>The genome and transcriptome of the zoonotic hookworm Ancylostoma ceylanicum identify infection-specific gene families.</title>
        <authorList>
            <person name="Schwarz E.M."/>
            <person name="Hu Y."/>
            <person name="Antoshechkin I."/>
            <person name="Miller M.M."/>
            <person name="Sternberg P.W."/>
            <person name="Aroian R.V."/>
        </authorList>
    </citation>
    <scope>NUCLEOTIDE SEQUENCE</scope>
    <source>
        <strain evidence="3">HY135</strain>
    </source>
</reference>
<proteinExistence type="predicted"/>
<gene>
    <name evidence="2" type="primary">Acey_s0643.g1060</name>
    <name evidence="2" type="ORF">Y032_0643g1060</name>
</gene>
<protein>
    <submittedName>
        <fullName evidence="2">Uncharacterized protein</fullName>
    </submittedName>
</protein>